<protein>
    <submittedName>
        <fullName evidence="1">DMT family transporter</fullName>
    </submittedName>
</protein>
<name>A0A2L1WK42_9PSED</name>
<dbReference type="PANTHER" id="PTHR34821:SF2">
    <property type="entry name" value="INNER MEMBRANE PROTEIN YDCZ"/>
    <property type="match status" value="1"/>
</dbReference>
<dbReference type="Pfam" id="PF04657">
    <property type="entry name" value="DMT_YdcZ"/>
    <property type="match status" value="1"/>
</dbReference>
<dbReference type="PANTHER" id="PTHR34821">
    <property type="entry name" value="INNER MEMBRANE PROTEIN YDCZ"/>
    <property type="match status" value="1"/>
</dbReference>
<accession>A0A2L1WK42</accession>
<evidence type="ECO:0000313" key="2">
    <source>
        <dbReference type="Proteomes" id="UP000594430"/>
    </source>
</evidence>
<organism evidence="1 2">
    <name type="scientific">Pseudomonas fulva</name>
    <dbReference type="NCBI Taxonomy" id="47880"/>
    <lineage>
        <taxon>Bacteria</taxon>
        <taxon>Pseudomonadati</taxon>
        <taxon>Pseudomonadota</taxon>
        <taxon>Gammaproteobacteria</taxon>
        <taxon>Pseudomonadales</taxon>
        <taxon>Pseudomonadaceae</taxon>
        <taxon>Pseudomonas</taxon>
    </lineage>
</organism>
<dbReference type="GO" id="GO:0005886">
    <property type="term" value="C:plasma membrane"/>
    <property type="evidence" value="ECO:0007669"/>
    <property type="project" value="TreeGrafter"/>
</dbReference>
<reference evidence="1 2" key="1">
    <citation type="submission" date="2020-11" db="EMBL/GenBank/DDBJ databases">
        <title>Pseudomonas fulva producing VIM-24.</title>
        <authorList>
            <person name="Liu S."/>
        </authorList>
    </citation>
    <scope>NUCLEOTIDE SEQUENCE [LARGE SCALE GENOMIC DNA]</scope>
    <source>
        <strain evidence="1 2">ZDHY414</strain>
    </source>
</reference>
<dbReference type="GeneID" id="93442434"/>
<evidence type="ECO:0000313" key="1">
    <source>
        <dbReference type="EMBL" id="QPH47178.1"/>
    </source>
</evidence>
<dbReference type="RefSeq" id="WP_027914850.1">
    <property type="nucleotide sequence ID" value="NZ_BQHM01000012.1"/>
</dbReference>
<proteinExistence type="predicted"/>
<dbReference type="AlphaFoldDB" id="A0A2L1WK42"/>
<dbReference type="Proteomes" id="UP000594430">
    <property type="component" value="Chromosome"/>
</dbReference>
<sequence>MFSKSLIFVLLPIVLALIAGAVLPFQAAGNAAAGKALGHWLWGAFASLAVSAVVVITALLVMRIPAPDIGKALQGPWWLWIGGVLGALYVAGAAALTPRLGAAGFLVLVVAGQIVTAVVADHFAIMNLPGRPLGLARVLGLVMILAGVWLVQSQWATSTSSKSEPAVQSSSHDQTSG</sequence>
<dbReference type="EMBL" id="CP064946">
    <property type="protein sequence ID" value="QPH47178.1"/>
    <property type="molecule type" value="Genomic_DNA"/>
</dbReference>
<dbReference type="InterPro" id="IPR006750">
    <property type="entry name" value="YdcZ"/>
</dbReference>
<gene>
    <name evidence="1" type="ORF">IZU98_12140</name>
</gene>